<name>A0A0X3W787_STRVO</name>
<evidence type="ECO:0000256" key="1">
    <source>
        <dbReference type="SAM" id="MobiDB-lite"/>
    </source>
</evidence>
<gene>
    <name evidence="2" type="ORF">ADL28_23785</name>
</gene>
<dbReference type="AlphaFoldDB" id="A0A0X3W787"/>
<comment type="caution">
    <text evidence="2">The sequence shown here is derived from an EMBL/GenBank/DDBJ whole genome shotgun (WGS) entry which is preliminary data.</text>
</comment>
<accession>A0A0X3W787</accession>
<dbReference type="OrthoDB" id="4287842at2"/>
<dbReference type="EMBL" id="LLZJ01000310">
    <property type="protein sequence ID" value="KUL52698.1"/>
    <property type="molecule type" value="Genomic_DNA"/>
</dbReference>
<evidence type="ECO:0000313" key="3">
    <source>
        <dbReference type="Proteomes" id="UP000053413"/>
    </source>
</evidence>
<dbReference type="RefSeq" id="WP_059145781.1">
    <property type="nucleotide sequence ID" value="NZ_LLZJ01000310.1"/>
</dbReference>
<organism evidence="2 3">
    <name type="scientific">Streptomyces violaceusniger</name>
    <dbReference type="NCBI Taxonomy" id="68280"/>
    <lineage>
        <taxon>Bacteria</taxon>
        <taxon>Bacillati</taxon>
        <taxon>Actinomycetota</taxon>
        <taxon>Actinomycetes</taxon>
        <taxon>Kitasatosporales</taxon>
        <taxon>Streptomycetaceae</taxon>
        <taxon>Streptomyces</taxon>
        <taxon>Streptomyces violaceusniger group</taxon>
    </lineage>
</organism>
<protein>
    <submittedName>
        <fullName evidence="2">Uncharacterized protein</fullName>
    </submittedName>
</protein>
<proteinExistence type="predicted"/>
<dbReference type="Proteomes" id="UP000053413">
    <property type="component" value="Unassembled WGS sequence"/>
</dbReference>
<evidence type="ECO:0000313" key="2">
    <source>
        <dbReference type="EMBL" id="KUL52698.1"/>
    </source>
</evidence>
<feature type="region of interest" description="Disordered" evidence="1">
    <location>
        <begin position="59"/>
        <end position="79"/>
    </location>
</feature>
<reference evidence="3" key="1">
    <citation type="submission" date="2015-10" db="EMBL/GenBank/DDBJ databases">
        <authorList>
            <person name="Ju K.-S."/>
            <person name="Doroghazi J.R."/>
            <person name="Metcalf W.W."/>
        </authorList>
    </citation>
    <scope>NUCLEOTIDE SEQUENCE [LARGE SCALE GENOMIC DNA]</scope>
    <source>
        <strain evidence="3">NRRL F-8817</strain>
    </source>
</reference>
<sequence>MTGTLLPLAVTLDADGGACVAGLDLDGRWIRPEPVTAGQVGPEGPYAFFHPVRIGLGPSTEPNARPEDRAVIAPPRPAGPALDPAMRERLLKDTADATVEKAFAGGRSAGLVPADVRRIYGRRSTGGRSFLRLEFTDGSGAEHDWIVRDARLVRAFPAPLEGPLPDLAGPCFLSIGLTKPNGRFPGRFRGCHPLVVGVLSERGDVSAFGAARP</sequence>